<evidence type="ECO:0000256" key="4">
    <source>
        <dbReference type="PROSITE-ProRule" id="PRU00335"/>
    </source>
</evidence>
<organism evidence="6 7">
    <name type="scientific">Pendulispora rubella</name>
    <dbReference type="NCBI Taxonomy" id="2741070"/>
    <lineage>
        <taxon>Bacteria</taxon>
        <taxon>Pseudomonadati</taxon>
        <taxon>Myxococcota</taxon>
        <taxon>Myxococcia</taxon>
        <taxon>Myxococcales</taxon>
        <taxon>Sorangiineae</taxon>
        <taxon>Pendulisporaceae</taxon>
        <taxon>Pendulispora</taxon>
    </lineage>
</organism>
<dbReference type="PRINTS" id="PR00455">
    <property type="entry name" value="HTHTETR"/>
</dbReference>
<evidence type="ECO:0000313" key="6">
    <source>
        <dbReference type="EMBL" id="WXB05055.1"/>
    </source>
</evidence>
<dbReference type="Gene3D" id="1.10.10.60">
    <property type="entry name" value="Homeodomain-like"/>
    <property type="match status" value="1"/>
</dbReference>
<dbReference type="PANTHER" id="PTHR47506">
    <property type="entry name" value="TRANSCRIPTIONAL REGULATORY PROTEIN"/>
    <property type="match status" value="1"/>
</dbReference>
<evidence type="ECO:0000256" key="3">
    <source>
        <dbReference type="ARBA" id="ARBA00023163"/>
    </source>
</evidence>
<name>A0ABZ2L782_9BACT</name>
<evidence type="ECO:0000259" key="5">
    <source>
        <dbReference type="PROSITE" id="PS50977"/>
    </source>
</evidence>
<accession>A0ABZ2L782</accession>
<keyword evidence="1" id="KW-0805">Transcription regulation</keyword>
<keyword evidence="2 4" id="KW-0238">DNA-binding</keyword>
<proteinExistence type="predicted"/>
<reference evidence="6" key="1">
    <citation type="submission" date="2021-12" db="EMBL/GenBank/DDBJ databases">
        <title>Discovery of the Pendulisporaceae a myxobacterial family with distinct sporulation behavior and unique specialized metabolism.</title>
        <authorList>
            <person name="Garcia R."/>
            <person name="Popoff A."/>
            <person name="Bader C.D."/>
            <person name="Loehr J."/>
            <person name="Walesch S."/>
            <person name="Walt C."/>
            <person name="Boldt J."/>
            <person name="Bunk B."/>
            <person name="Haeckl F.J.F.P.J."/>
            <person name="Gunesch A.P."/>
            <person name="Birkelbach J."/>
            <person name="Nuebel U."/>
            <person name="Pietschmann T."/>
            <person name="Bach T."/>
            <person name="Mueller R."/>
        </authorList>
    </citation>
    <scope>NUCLEOTIDE SEQUENCE</scope>
    <source>
        <strain evidence="6">MSr11367</strain>
    </source>
</reference>
<dbReference type="SUPFAM" id="SSF46689">
    <property type="entry name" value="Homeodomain-like"/>
    <property type="match status" value="1"/>
</dbReference>
<dbReference type="InterPro" id="IPR009057">
    <property type="entry name" value="Homeodomain-like_sf"/>
</dbReference>
<evidence type="ECO:0000256" key="1">
    <source>
        <dbReference type="ARBA" id="ARBA00023015"/>
    </source>
</evidence>
<dbReference type="InterPro" id="IPR001647">
    <property type="entry name" value="HTH_TetR"/>
</dbReference>
<gene>
    <name evidence="6" type="ORF">LVJ94_50200</name>
</gene>
<dbReference type="PANTHER" id="PTHR47506:SF7">
    <property type="entry name" value="TRANSCRIPTIONAL REGULATORY PROTEIN"/>
    <property type="match status" value="1"/>
</dbReference>
<feature type="domain" description="HTH tetR-type" evidence="5">
    <location>
        <begin position="9"/>
        <end position="69"/>
    </location>
</feature>
<keyword evidence="7" id="KW-1185">Reference proteome</keyword>
<feature type="DNA-binding region" description="H-T-H motif" evidence="4">
    <location>
        <begin position="32"/>
        <end position="51"/>
    </location>
</feature>
<evidence type="ECO:0000256" key="2">
    <source>
        <dbReference type="ARBA" id="ARBA00023125"/>
    </source>
</evidence>
<dbReference type="Gene3D" id="1.10.357.10">
    <property type="entry name" value="Tetracycline Repressor, domain 2"/>
    <property type="match status" value="1"/>
</dbReference>
<sequence length="196" mass="20941">MNAKEEQKERSHETILESASRLLREKGIAGARVAEVMKGAGLTVGGFYAHFDSKEALIEAALRRTAAGMRRRLFTKLEDKPPADRAEVVLKRYLSVAHRDAATEGCPFPAVVGEIATTAPEHGEILSQQVEALVGELEAHLPPAGPLSRRHLAIALVALMTGGLSLARALRSTELSDEVLRACRALGAFAARATAA</sequence>
<dbReference type="PROSITE" id="PS50977">
    <property type="entry name" value="HTH_TETR_2"/>
    <property type="match status" value="1"/>
</dbReference>
<dbReference type="Proteomes" id="UP001374803">
    <property type="component" value="Chromosome"/>
</dbReference>
<dbReference type="Pfam" id="PF00440">
    <property type="entry name" value="TetR_N"/>
    <property type="match status" value="1"/>
</dbReference>
<protein>
    <submittedName>
        <fullName evidence="6">TetR/AcrR family transcriptional regulator</fullName>
    </submittedName>
</protein>
<keyword evidence="3" id="KW-0804">Transcription</keyword>
<evidence type="ECO:0000313" key="7">
    <source>
        <dbReference type="Proteomes" id="UP001374803"/>
    </source>
</evidence>
<dbReference type="EMBL" id="CP089983">
    <property type="protein sequence ID" value="WXB05055.1"/>
    <property type="molecule type" value="Genomic_DNA"/>
</dbReference>
<dbReference type="InterPro" id="IPR036271">
    <property type="entry name" value="Tet_transcr_reg_TetR-rel_C_sf"/>
</dbReference>
<dbReference type="RefSeq" id="WP_394834697.1">
    <property type="nucleotide sequence ID" value="NZ_CP089929.1"/>
</dbReference>
<dbReference type="SUPFAM" id="SSF48498">
    <property type="entry name" value="Tetracyclin repressor-like, C-terminal domain"/>
    <property type="match status" value="1"/>
</dbReference>